<dbReference type="EMBL" id="JAYMGO010000023">
    <property type="protein sequence ID" value="KAL1249569.1"/>
    <property type="molecule type" value="Genomic_DNA"/>
</dbReference>
<evidence type="ECO:0000256" key="1">
    <source>
        <dbReference type="SAM" id="MobiDB-lite"/>
    </source>
</evidence>
<feature type="region of interest" description="Disordered" evidence="1">
    <location>
        <begin position="70"/>
        <end position="94"/>
    </location>
</feature>
<reference evidence="2 3" key="1">
    <citation type="submission" date="2023-09" db="EMBL/GenBank/DDBJ databases">
        <authorList>
            <person name="Wang M."/>
        </authorList>
    </citation>
    <scope>NUCLEOTIDE SEQUENCE [LARGE SCALE GENOMIC DNA]</scope>
    <source>
        <strain evidence="2">GT-2023</strain>
        <tissue evidence="2">Liver</tissue>
    </source>
</reference>
<sequence length="105" mass="11014">MPFAITGRSSESEATGSFFPEVGGVVAVHRGGRVEKPSTEGCSVPLCGIVSVDLSTGGVNTYVRHLHSTSISGSTNKARKDMRRSDDSGGRERTRPFAAVCSSIL</sequence>
<keyword evidence="3" id="KW-1185">Reference proteome</keyword>
<accession>A0ABR3LCZ6</accession>
<name>A0ABR3LCZ6_9TELE</name>
<comment type="caution">
    <text evidence="2">The sequence shown here is derived from an EMBL/GenBank/DDBJ whole genome shotgun (WGS) entry which is preliminary data.</text>
</comment>
<evidence type="ECO:0000313" key="2">
    <source>
        <dbReference type="EMBL" id="KAL1249569.1"/>
    </source>
</evidence>
<gene>
    <name evidence="2" type="ORF">QQF64_020574</name>
</gene>
<organism evidence="2 3">
    <name type="scientific">Cirrhinus molitorella</name>
    <name type="common">mud carp</name>
    <dbReference type="NCBI Taxonomy" id="172907"/>
    <lineage>
        <taxon>Eukaryota</taxon>
        <taxon>Metazoa</taxon>
        <taxon>Chordata</taxon>
        <taxon>Craniata</taxon>
        <taxon>Vertebrata</taxon>
        <taxon>Euteleostomi</taxon>
        <taxon>Actinopterygii</taxon>
        <taxon>Neopterygii</taxon>
        <taxon>Teleostei</taxon>
        <taxon>Ostariophysi</taxon>
        <taxon>Cypriniformes</taxon>
        <taxon>Cyprinidae</taxon>
        <taxon>Labeoninae</taxon>
        <taxon>Labeonini</taxon>
        <taxon>Cirrhinus</taxon>
    </lineage>
</organism>
<protein>
    <submittedName>
        <fullName evidence="2">Uncharacterized protein</fullName>
    </submittedName>
</protein>
<evidence type="ECO:0000313" key="3">
    <source>
        <dbReference type="Proteomes" id="UP001558613"/>
    </source>
</evidence>
<feature type="compositionally biased region" description="Basic and acidic residues" evidence="1">
    <location>
        <begin position="83"/>
        <end position="94"/>
    </location>
</feature>
<dbReference type="Proteomes" id="UP001558613">
    <property type="component" value="Unassembled WGS sequence"/>
</dbReference>
<proteinExistence type="predicted"/>